<dbReference type="Gene3D" id="1.25.40.20">
    <property type="entry name" value="Ankyrin repeat-containing domain"/>
    <property type="match status" value="3"/>
</dbReference>
<gene>
    <name evidence="3" type="ORF">CFP56_016236</name>
</gene>
<organism evidence="3 4">
    <name type="scientific">Quercus suber</name>
    <name type="common">Cork oak</name>
    <dbReference type="NCBI Taxonomy" id="58331"/>
    <lineage>
        <taxon>Eukaryota</taxon>
        <taxon>Viridiplantae</taxon>
        <taxon>Streptophyta</taxon>
        <taxon>Embryophyta</taxon>
        <taxon>Tracheophyta</taxon>
        <taxon>Spermatophyta</taxon>
        <taxon>Magnoliopsida</taxon>
        <taxon>eudicotyledons</taxon>
        <taxon>Gunneridae</taxon>
        <taxon>Pentapetalae</taxon>
        <taxon>rosids</taxon>
        <taxon>fabids</taxon>
        <taxon>Fagales</taxon>
        <taxon>Fagaceae</taxon>
        <taxon>Quercus</taxon>
    </lineage>
</organism>
<accession>A0AAW0KMP6</accession>
<dbReference type="SUPFAM" id="SSF48403">
    <property type="entry name" value="Ankyrin repeat"/>
    <property type="match status" value="1"/>
</dbReference>
<evidence type="ECO:0000256" key="2">
    <source>
        <dbReference type="SAM" id="MobiDB-lite"/>
    </source>
</evidence>
<feature type="repeat" description="ANK" evidence="1">
    <location>
        <begin position="94"/>
        <end position="115"/>
    </location>
</feature>
<dbReference type="Pfam" id="PF12796">
    <property type="entry name" value="Ank_2"/>
    <property type="match status" value="1"/>
</dbReference>
<evidence type="ECO:0000313" key="4">
    <source>
        <dbReference type="Proteomes" id="UP000237347"/>
    </source>
</evidence>
<dbReference type="EMBL" id="PKMF04000254">
    <property type="protein sequence ID" value="KAK7840798.1"/>
    <property type="molecule type" value="Genomic_DNA"/>
</dbReference>
<sequence>MDPSGLSGADQASGEPAETEVNIGMEPEYYKAAAEGKIEVLEDTPDLNELLTPNRNTVLHIHLTSLIEESESSTAFVKEILTNCPLLLRQANVKGETPLHIAARYGHAAIVDVLIGRAKALRQDCKSGFHKTVKEMLEMTNNEKDTALHEAVRGNHLEVVKRLIEEGPDFSYSRNDAGETPLYIAVERNNEDVALHILDKCESPAHDGPLGRTTLHAAVIWDDNDEIMIPKILKRIAQQEQSALIRKVDKQRWTPLHCAAYFNRYSSAEVLLKVNRSIAYMKDAKGMTALHIAAHRGHLRVMQSILEGCPDCCELVDERGWNAFHFVVNSSSSILADQGVTYILEKSSLSNLLNEKDASGNTPLHHHSKSLHYIADVMYHDRVDKMAFNKQNLNAYDVALTSEELSDIKIRRDCIAKCCRAGFRKPLGDDILPKRKDYESFDAEY</sequence>
<reference evidence="3 4" key="1">
    <citation type="journal article" date="2018" name="Sci. Data">
        <title>The draft genome sequence of cork oak.</title>
        <authorList>
            <person name="Ramos A.M."/>
            <person name="Usie A."/>
            <person name="Barbosa P."/>
            <person name="Barros P.M."/>
            <person name="Capote T."/>
            <person name="Chaves I."/>
            <person name="Simoes F."/>
            <person name="Abreu I."/>
            <person name="Carrasquinho I."/>
            <person name="Faro C."/>
            <person name="Guimaraes J.B."/>
            <person name="Mendonca D."/>
            <person name="Nobrega F."/>
            <person name="Rodrigues L."/>
            <person name="Saibo N.J.M."/>
            <person name="Varela M.C."/>
            <person name="Egas C."/>
            <person name="Matos J."/>
            <person name="Miguel C.M."/>
            <person name="Oliveira M.M."/>
            <person name="Ricardo C.P."/>
            <person name="Goncalves S."/>
        </authorList>
    </citation>
    <scope>NUCLEOTIDE SEQUENCE [LARGE SCALE GENOMIC DNA]</scope>
    <source>
        <strain evidence="4">cv. HL8</strain>
    </source>
</reference>
<feature type="repeat" description="ANK" evidence="1">
    <location>
        <begin position="285"/>
        <end position="307"/>
    </location>
</feature>
<dbReference type="PROSITE" id="PS50297">
    <property type="entry name" value="ANK_REP_REGION"/>
    <property type="match status" value="3"/>
</dbReference>
<dbReference type="PANTHER" id="PTHR24121">
    <property type="entry name" value="NO MECHANORECEPTOR POTENTIAL C, ISOFORM D-RELATED"/>
    <property type="match status" value="1"/>
</dbReference>
<dbReference type="InterPro" id="IPR036770">
    <property type="entry name" value="Ankyrin_rpt-contain_sf"/>
</dbReference>
<dbReference type="AlphaFoldDB" id="A0AAW0KMP6"/>
<feature type="region of interest" description="Disordered" evidence="2">
    <location>
        <begin position="1"/>
        <end position="24"/>
    </location>
</feature>
<dbReference type="Pfam" id="PF00023">
    <property type="entry name" value="Ank"/>
    <property type="match status" value="3"/>
</dbReference>
<dbReference type="PANTHER" id="PTHR24121:SF22">
    <property type="entry name" value="PROTEIN ACCELERATED CELL DEATH 6-LIKE"/>
    <property type="match status" value="1"/>
</dbReference>
<evidence type="ECO:0000256" key="1">
    <source>
        <dbReference type="PROSITE-ProRule" id="PRU00023"/>
    </source>
</evidence>
<protein>
    <submittedName>
        <fullName evidence="3">Ankyrin repeat-containing protein</fullName>
    </submittedName>
</protein>
<dbReference type="PRINTS" id="PR01415">
    <property type="entry name" value="ANKYRIN"/>
</dbReference>
<dbReference type="InterPro" id="IPR002110">
    <property type="entry name" value="Ankyrin_rpt"/>
</dbReference>
<feature type="repeat" description="ANK" evidence="1">
    <location>
        <begin position="143"/>
        <end position="175"/>
    </location>
</feature>
<keyword evidence="1" id="KW-0040">ANK repeat</keyword>
<dbReference type="PROSITE" id="PS50088">
    <property type="entry name" value="ANK_REPEAT"/>
    <property type="match status" value="3"/>
</dbReference>
<dbReference type="SMART" id="SM00248">
    <property type="entry name" value="ANK"/>
    <property type="match status" value="7"/>
</dbReference>
<dbReference type="Proteomes" id="UP000237347">
    <property type="component" value="Unassembled WGS sequence"/>
</dbReference>
<proteinExistence type="predicted"/>
<comment type="caution">
    <text evidence="3">The sequence shown here is derived from an EMBL/GenBank/DDBJ whole genome shotgun (WGS) entry which is preliminary data.</text>
</comment>
<name>A0AAW0KMP6_QUESU</name>
<keyword evidence="4" id="KW-1185">Reference proteome</keyword>
<evidence type="ECO:0000313" key="3">
    <source>
        <dbReference type="EMBL" id="KAK7840798.1"/>
    </source>
</evidence>